<evidence type="ECO:0000313" key="2">
    <source>
        <dbReference type="EMBL" id="MBA9001892.1"/>
    </source>
</evidence>
<reference evidence="2 3" key="1">
    <citation type="submission" date="2020-08" db="EMBL/GenBank/DDBJ databases">
        <title>Sequencing the genomes of 1000 actinobacteria strains.</title>
        <authorList>
            <person name="Klenk H.-P."/>
        </authorList>
    </citation>
    <scope>NUCLEOTIDE SEQUENCE [LARGE SCALE GENOMIC DNA]</scope>
    <source>
        <strain evidence="2 3">DSM 45823</strain>
    </source>
</reference>
<accession>A0A7W3R6S0</accession>
<dbReference type="GO" id="GO:0051782">
    <property type="term" value="P:negative regulation of cell division"/>
    <property type="evidence" value="ECO:0007669"/>
    <property type="project" value="TreeGrafter"/>
</dbReference>
<organism evidence="2 3">
    <name type="scientific">Thermomonospora cellulosilytica</name>
    <dbReference type="NCBI Taxonomy" id="1411118"/>
    <lineage>
        <taxon>Bacteria</taxon>
        <taxon>Bacillati</taxon>
        <taxon>Actinomycetota</taxon>
        <taxon>Actinomycetes</taxon>
        <taxon>Streptosporangiales</taxon>
        <taxon>Thermomonosporaceae</taxon>
        <taxon>Thermomonospora</taxon>
    </lineage>
</organism>
<dbReference type="NCBIfam" id="TIGR03815">
    <property type="entry name" value="CpaE_hom_Actino"/>
    <property type="match status" value="1"/>
</dbReference>
<dbReference type="InterPro" id="IPR050625">
    <property type="entry name" value="ParA/MinD_ATPase"/>
</dbReference>
<dbReference type="Gene3D" id="3.40.50.300">
    <property type="entry name" value="P-loop containing nucleotide triphosphate hydrolases"/>
    <property type="match status" value="1"/>
</dbReference>
<sequence>MATTALIATADPRIADDLLRLAAAANAEATVATTVEQARTDWRRSPLVLVGADMADGLAAGGVARRTGVVLVTGEAGASDGFRAAVVVGAQDLAALPDDEEWLVNALAAAAEPDDARAVTVCVTGGRGGAGASVLSAMLGLTAARQGLSTLLVDGDPRGGGLDLVLGAEDVPGSRWPDLAGRRGRLSAELLRRSLPAVEELTLLSWHRGDPEHLGPEGMHTVLDAAVRGFDLIIVDLPRDPDEAGRVALRAASRTFLIVPAELRAVAAADRVAASLLGDTDDIRLLVRDPSPGGLTPEVIARTLDLPLAGSVQDDRRLPAAIERGEFPRLSRRGSLPDLCDRLIEDLHIPHPALPRKEAA</sequence>
<dbReference type="RefSeq" id="WP_182704073.1">
    <property type="nucleotide sequence ID" value="NZ_JACJII010000001.1"/>
</dbReference>
<protein>
    <submittedName>
        <fullName evidence="2">Secretion/DNA translocation related CpaE-like protein</fullName>
    </submittedName>
</protein>
<dbReference type="PANTHER" id="PTHR43384:SF11">
    <property type="entry name" value="SEPTUM SITE DETERMINING PROTEIN"/>
    <property type="match status" value="1"/>
</dbReference>
<comment type="caution">
    <text evidence="2">The sequence shown here is derived from an EMBL/GenBank/DDBJ whole genome shotgun (WGS) entry which is preliminary data.</text>
</comment>
<dbReference type="SUPFAM" id="SSF52540">
    <property type="entry name" value="P-loop containing nucleoside triphosphate hydrolases"/>
    <property type="match status" value="1"/>
</dbReference>
<name>A0A7W3R6S0_9ACTN</name>
<dbReference type="Pfam" id="PF26563">
    <property type="entry name" value="Rv3660c_N"/>
    <property type="match status" value="1"/>
</dbReference>
<evidence type="ECO:0000259" key="1">
    <source>
        <dbReference type="Pfam" id="PF26563"/>
    </source>
</evidence>
<dbReference type="PANTHER" id="PTHR43384">
    <property type="entry name" value="SEPTUM SITE-DETERMINING PROTEIN MIND HOMOLOG, CHLOROPLASTIC-RELATED"/>
    <property type="match status" value="1"/>
</dbReference>
<dbReference type="EMBL" id="JACJII010000001">
    <property type="protein sequence ID" value="MBA9001892.1"/>
    <property type="molecule type" value="Genomic_DNA"/>
</dbReference>
<dbReference type="GO" id="GO:0009898">
    <property type="term" value="C:cytoplasmic side of plasma membrane"/>
    <property type="evidence" value="ECO:0007669"/>
    <property type="project" value="TreeGrafter"/>
</dbReference>
<dbReference type="InterPro" id="IPR022521">
    <property type="entry name" value="Rv3660c"/>
</dbReference>
<dbReference type="InterPro" id="IPR059050">
    <property type="entry name" value="Rv3660c_N"/>
</dbReference>
<dbReference type="AlphaFoldDB" id="A0A7W3R6S0"/>
<evidence type="ECO:0000313" key="3">
    <source>
        <dbReference type="Proteomes" id="UP000539313"/>
    </source>
</evidence>
<gene>
    <name evidence="2" type="ORF">HNR21_000774</name>
</gene>
<dbReference type="Proteomes" id="UP000539313">
    <property type="component" value="Unassembled WGS sequence"/>
</dbReference>
<proteinExistence type="predicted"/>
<dbReference type="GO" id="GO:0005829">
    <property type="term" value="C:cytosol"/>
    <property type="evidence" value="ECO:0007669"/>
    <property type="project" value="TreeGrafter"/>
</dbReference>
<dbReference type="InterPro" id="IPR027417">
    <property type="entry name" value="P-loop_NTPase"/>
</dbReference>
<keyword evidence="3" id="KW-1185">Reference proteome</keyword>
<dbReference type="GO" id="GO:0005524">
    <property type="term" value="F:ATP binding"/>
    <property type="evidence" value="ECO:0007669"/>
    <property type="project" value="TreeGrafter"/>
</dbReference>
<dbReference type="GO" id="GO:0016887">
    <property type="term" value="F:ATP hydrolysis activity"/>
    <property type="evidence" value="ECO:0007669"/>
    <property type="project" value="TreeGrafter"/>
</dbReference>
<feature type="domain" description="Rv3660c-like CheY-like N-terminal" evidence="1">
    <location>
        <begin position="9"/>
        <end position="116"/>
    </location>
</feature>